<organism evidence="2 3">
    <name type="scientific">Lactobacillus colini</name>
    <dbReference type="NCBI Taxonomy" id="1819254"/>
    <lineage>
        <taxon>Bacteria</taxon>
        <taxon>Bacillati</taxon>
        <taxon>Bacillota</taxon>
        <taxon>Bacilli</taxon>
        <taxon>Lactobacillales</taxon>
        <taxon>Lactobacillaceae</taxon>
        <taxon>Lactobacillus</taxon>
    </lineage>
</organism>
<dbReference type="EMBL" id="JAGGLU010000002">
    <property type="protein sequence ID" value="MBP2057295.1"/>
    <property type="molecule type" value="Genomic_DNA"/>
</dbReference>
<keyword evidence="1" id="KW-0472">Membrane</keyword>
<dbReference type="Proteomes" id="UP001519292">
    <property type="component" value="Unassembled WGS sequence"/>
</dbReference>
<evidence type="ECO:0000313" key="3">
    <source>
        <dbReference type="Proteomes" id="UP001519292"/>
    </source>
</evidence>
<name>A0ABS4MC77_9LACO</name>
<feature type="transmembrane region" description="Helical" evidence="1">
    <location>
        <begin position="37"/>
        <end position="57"/>
    </location>
</feature>
<keyword evidence="1" id="KW-1133">Transmembrane helix</keyword>
<feature type="transmembrane region" description="Helical" evidence="1">
    <location>
        <begin position="7"/>
        <end position="31"/>
    </location>
</feature>
<comment type="caution">
    <text evidence="2">The sequence shown here is derived from an EMBL/GenBank/DDBJ whole genome shotgun (WGS) entry which is preliminary data.</text>
</comment>
<dbReference type="RefSeq" id="WP_209685987.1">
    <property type="nucleotide sequence ID" value="NZ_JAGGLU010000002.1"/>
</dbReference>
<keyword evidence="1" id="KW-0812">Transmembrane</keyword>
<proteinExistence type="predicted"/>
<protein>
    <submittedName>
        <fullName evidence="2">Uncharacterized protein</fullName>
    </submittedName>
</protein>
<evidence type="ECO:0000313" key="2">
    <source>
        <dbReference type="EMBL" id="MBP2057295.1"/>
    </source>
</evidence>
<sequence>MTTIEVLKWIVVIVLSSKFGTFFCNICTGFFENVWIPRFLGGVAAVVVGLVLYSWLFKSRSQSSQGKQP</sequence>
<accession>A0ABS4MC77</accession>
<reference evidence="2 3" key="1">
    <citation type="submission" date="2021-03" db="EMBL/GenBank/DDBJ databases">
        <title>Genomic Encyclopedia of Type Strains, Phase IV (KMG-IV): sequencing the most valuable type-strain genomes for metagenomic binning, comparative biology and taxonomic classification.</title>
        <authorList>
            <person name="Goeker M."/>
        </authorList>
    </citation>
    <scope>NUCLEOTIDE SEQUENCE [LARGE SCALE GENOMIC DNA]</scope>
    <source>
        <strain evidence="2 3">DSM 101872</strain>
    </source>
</reference>
<keyword evidence="3" id="KW-1185">Reference proteome</keyword>
<evidence type="ECO:0000256" key="1">
    <source>
        <dbReference type="SAM" id="Phobius"/>
    </source>
</evidence>
<gene>
    <name evidence="2" type="ORF">J2Z60_000459</name>
</gene>